<keyword evidence="2" id="KW-1185">Reference proteome</keyword>
<dbReference type="EMBL" id="AABL01001601">
    <property type="protein sequence ID" value="EAA17088.1"/>
    <property type="molecule type" value="Genomic_DNA"/>
</dbReference>
<dbReference type="InParanoid" id="Q7REF7"/>
<comment type="caution">
    <text evidence="1">The sequence shown here is derived from an EMBL/GenBank/DDBJ whole genome shotgun (WGS) entry which is preliminary data.</text>
</comment>
<protein>
    <submittedName>
        <fullName evidence="1">Uncharacterized protein</fullName>
    </submittedName>
</protein>
<feature type="non-terminal residue" evidence="1">
    <location>
        <position position="1"/>
    </location>
</feature>
<name>Q7REF7_PLAYO</name>
<dbReference type="PaxDb" id="73239-Q7REF7"/>
<reference evidence="1 2" key="1">
    <citation type="journal article" date="2002" name="Nature">
        <title>Genome sequence and comparative analysis of the model rodent malaria parasite Plasmodium yoelii yoelii.</title>
        <authorList>
            <person name="Carlton J.M."/>
            <person name="Angiuoli S.V."/>
            <person name="Suh B.B."/>
            <person name="Kooij T.W."/>
            <person name="Pertea M."/>
            <person name="Silva J.C."/>
            <person name="Ermolaeva M.D."/>
            <person name="Allen J.E."/>
            <person name="Selengut J.D."/>
            <person name="Koo H.L."/>
            <person name="Peterson J.D."/>
            <person name="Pop M."/>
            <person name="Kosack D.S."/>
            <person name="Shumway M.F."/>
            <person name="Bidwell S.L."/>
            <person name="Shallom S.J."/>
            <person name="van Aken S.E."/>
            <person name="Riedmuller S.B."/>
            <person name="Feldblyum T.V."/>
            <person name="Cho J.K."/>
            <person name="Quackenbush J."/>
            <person name="Sedegah M."/>
            <person name="Shoaibi A."/>
            <person name="Cummings L.M."/>
            <person name="Florens L."/>
            <person name="Yates J.R."/>
            <person name="Raine J.D."/>
            <person name="Sinden R.E."/>
            <person name="Harris M.A."/>
            <person name="Cunningham D.A."/>
            <person name="Preiser P.R."/>
            <person name="Bergman L.W."/>
            <person name="Vaidya A.B."/>
            <person name="van Lin L.H."/>
            <person name="Janse C.J."/>
            <person name="Waters A.P."/>
            <person name="Smith H.O."/>
            <person name="White O.R."/>
            <person name="Salzberg S.L."/>
            <person name="Venter J.C."/>
            <person name="Fraser C.M."/>
            <person name="Hoffman S.L."/>
            <person name="Gardner M.J."/>
            <person name="Carucci D.J."/>
        </authorList>
    </citation>
    <scope>NUCLEOTIDE SEQUENCE [LARGE SCALE GENOMIC DNA]</scope>
    <source>
        <strain evidence="1 2">17XNL</strain>
    </source>
</reference>
<proteinExistence type="predicted"/>
<evidence type="ECO:0000313" key="2">
    <source>
        <dbReference type="Proteomes" id="UP000008553"/>
    </source>
</evidence>
<gene>
    <name evidence="1" type="ORF">PY05108</name>
</gene>
<dbReference type="AlphaFoldDB" id="Q7REF7"/>
<dbReference type="Proteomes" id="UP000008553">
    <property type="component" value="Unassembled WGS sequence"/>
</dbReference>
<organism evidence="1 2">
    <name type="scientific">Plasmodium yoelii yoelii</name>
    <dbReference type="NCBI Taxonomy" id="73239"/>
    <lineage>
        <taxon>Eukaryota</taxon>
        <taxon>Sar</taxon>
        <taxon>Alveolata</taxon>
        <taxon>Apicomplexa</taxon>
        <taxon>Aconoidasida</taxon>
        <taxon>Haemosporida</taxon>
        <taxon>Plasmodiidae</taxon>
        <taxon>Plasmodium</taxon>
        <taxon>Plasmodium (Vinckeia)</taxon>
    </lineage>
</organism>
<accession>Q7REF7</accession>
<evidence type="ECO:0000313" key="1">
    <source>
        <dbReference type="EMBL" id="EAA17088.1"/>
    </source>
</evidence>
<sequence>SFFLDFFFFLPYQFIFLIHKIANLKSICS</sequence>